<evidence type="ECO:0000256" key="7">
    <source>
        <dbReference type="ARBA" id="ARBA00023326"/>
    </source>
</evidence>
<dbReference type="InterPro" id="IPR043595">
    <property type="entry name" value="FaeB/C/D"/>
</dbReference>
<dbReference type="PANTHER" id="PTHR38050:SF2">
    <property type="entry name" value="FERULOYL ESTERASE C-RELATED"/>
    <property type="match status" value="1"/>
</dbReference>
<comment type="subcellular location">
    <subcellularLocation>
        <location evidence="1">Secreted</location>
    </subcellularLocation>
</comment>
<evidence type="ECO:0000256" key="4">
    <source>
        <dbReference type="ARBA" id="ARBA00022729"/>
    </source>
</evidence>
<dbReference type="PANTHER" id="PTHR38050">
    <property type="match status" value="1"/>
</dbReference>
<dbReference type="EMBL" id="VATY01000001">
    <property type="protein sequence ID" value="TMM59041.1"/>
    <property type="molecule type" value="Genomic_DNA"/>
</dbReference>
<evidence type="ECO:0000256" key="5">
    <source>
        <dbReference type="ARBA" id="ARBA00022801"/>
    </source>
</evidence>
<dbReference type="SUPFAM" id="SSF53474">
    <property type="entry name" value="alpha/beta-Hydrolases"/>
    <property type="match status" value="1"/>
</dbReference>
<proteinExistence type="predicted"/>
<name>A0A5S3PVK8_9FLAO</name>
<keyword evidence="7" id="KW-0624">Polysaccharide degradation</keyword>
<dbReference type="AlphaFoldDB" id="A0A5S3PVK8"/>
<protein>
    <submittedName>
        <fullName evidence="8">Esterase</fullName>
    </submittedName>
</protein>
<dbReference type="GO" id="GO:0005576">
    <property type="term" value="C:extracellular region"/>
    <property type="evidence" value="ECO:0007669"/>
    <property type="project" value="UniProtKB-SubCell"/>
</dbReference>
<evidence type="ECO:0000256" key="3">
    <source>
        <dbReference type="ARBA" id="ARBA00022651"/>
    </source>
</evidence>
<evidence type="ECO:0000313" key="8">
    <source>
        <dbReference type="EMBL" id="TMM59041.1"/>
    </source>
</evidence>
<dbReference type="OrthoDB" id="9777090at2"/>
<dbReference type="Proteomes" id="UP000310314">
    <property type="component" value="Unassembled WGS sequence"/>
</dbReference>
<dbReference type="GO" id="GO:0030600">
    <property type="term" value="F:feruloyl esterase activity"/>
    <property type="evidence" value="ECO:0007669"/>
    <property type="project" value="InterPro"/>
</dbReference>
<dbReference type="InterPro" id="IPR029058">
    <property type="entry name" value="AB_hydrolase_fold"/>
</dbReference>
<keyword evidence="3" id="KW-0858">Xylan degradation</keyword>
<keyword evidence="4" id="KW-0732">Signal</keyword>
<keyword evidence="2" id="KW-0964">Secreted</keyword>
<keyword evidence="9" id="KW-1185">Reference proteome</keyword>
<reference evidence="8 9" key="1">
    <citation type="submission" date="2019-05" db="EMBL/GenBank/DDBJ databases">
        <authorList>
            <person name="Zhang J.-Y."/>
            <person name="Feg X."/>
            <person name="Du Z.-J."/>
        </authorList>
    </citation>
    <scope>NUCLEOTIDE SEQUENCE [LARGE SCALE GENOMIC DNA]</scope>
    <source>
        <strain evidence="8 9">RZ26</strain>
    </source>
</reference>
<dbReference type="Gene3D" id="3.40.50.1820">
    <property type="entry name" value="alpha/beta hydrolase"/>
    <property type="match status" value="1"/>
</dbReference>
<comment type="caution">
    <text evidence="8">The sequence shown here is derived from an EMBL/GenBank/DDBJ whole genome shotgun (WGS) entry which is preliminary data.</text>
</comment>
<evidence type="ECO:0000256" key="2">
    <source>
        <dbReference type="ARBA" id="ARBA00022525"/>
    </source>
</evidence>
<evidence type="ECO:0000313" key="9">
    <source>
        <dbReference type="Proteomes" id="UP000310314"/>
    </source>
</evidence>
<dbReference type="RefSeq" id="WP_138657031.1">
    <property type="nucleotide sequence ID" value="NZ_VATY01000001.1"/>
</dbReference>
<dbReference type="Pfam" id="PF00756">
    <property type="entry name" value="Esterase"/>
    <property type="match status" value="1"/>
</dbReference>
<dbReference type="PROSITE" id="PS51257">
    <property type="entry name" value="PROKAR_LIPOPROTEIN"/>
    <property type="match status" value="1"/>
</dbReference>
<evidence type="ECO:0000256" key="6">
    <source>
        <dbReference type="ARBA" id="ARBA00023277"/>
    </source>
</evidence>
<dbReference type="InterPro" id="IPR000801">
    <property type="entry name" value="Esterase-like"/>
</dbReference>
<dbReference type="GO" id="GO:0045493">
    <property type="term" value="P:xylan catabolic process"/>
    <property type="evidence" value="ECO:0007669"/>
    <property type="project" value="UniProtKB-KW"/>
</dbReference>
<organism evidence="8 9">
    <name type="scientific">Maribacter algarum</name>
    <name type="common">ex Zhang et al. 2020</name>
    <dbReference type="NCBI Taxonomy" id="2578118"/>
    <lineage>
        <taxon>Bacteria</taxon>
        <taxon>Pseudomonadati</taxon>
        <taxon>Bacteroidota</taxon>
        <taxon>Flavobacteriia</taxon>
        <taxon>Flavobacteriales</taxon>
        <taxon>Flavobacteriaceae</taxon>
        <taxon>Maribacter</taxon>
    </lineage>
</organism>
<keyword evidence="6" id="KW-0119">Carbohydrate metabolism</keyword>
<keyword evidence="5" id="KW-0378">Hydrolase</keyword>
<sequence>MKNIMGLSSMELVKHGLIALLIIVLISSGSCSKDKNQANEDVLGEFNAKCIKHEGIERTYGVYLPNNFNKGNATPMVLALHGGGGTGSRFEIDVSDGSLTAAAESRGMVIVTPDGIDKRWNDGRTEHFGNDRMYDDVGFIAALIDRMVEDYGVDPNGVYATGISNGGLMSFRLALDLSNKITAIAPVTAQISKAVESKVPDLPVSLILVNGVEDPLVPYDGGCINNFFDEDDCRGEVLSTDESIVKFLGFNKCATPGETEAIIDQVPNDGTSVEITNYKSCEDGTEVVLVKVTGGGHTWPGGAQYLPDRVVGKLSKEINASEMILDFFLNHSRN</sequence>
<gene>
    <name evidence="8" type="ORF">FEE95_06300</name>
</gene>
<evidence type="ECO:0000256" key="1">
    <source>
        <dbReference type="ARBA" id="ARBA00004613"/>
    </source>
</evidence>
<accession>A0A5S3PVK8</accession>